<evidence type="ECO:0000313" key="2">
    <source>
        <dbReference type="EMBL" id="MBV2359811.1"/>
    </source>
</evidence>
<dbReference type="SMART" id="SM00287">
    <property type="entry name" value="SH3b"/>
    <property type="match status" value="1"/>
</dbReference>
<reference evidence="2" key="1">
    <citation type="submission" date="2021-06" db="EMBL/GenBank/DDBJ databases">
        <title>Thalassococcus sp. CAU 1522 isolated from sea sand, Republic of Korea.</title>
        <authorList>
            <person name="Kim W."/>
        </authorList>
    </citation>
    <scope>NUCLEOTIDE SEQUENCE</scope>
    <source>
        <strain evidence="2">CAU 1522</strain>
    </source>
</reference>
<feature type="domain" description="SH3b" evidence="1">
    <location>
        <begin position="125"/>
        <end position="190"/>
    </location>
</feature>
<dbReference type="RefSeq" id="WP_217777605.1">
    <property type="nucleotide sequence ID" value="NZ_JAHRWL010000001.1"/>
</dbReference>
<name>A0ABS6N721_9RHOB</name>
<dbReference type="Proteomes" id="UP001166293">
    <property type="component" value="Unassembled WGS sequence"/>
</dbReference>
<dbReference type="InterPro" id="IPR003646">
    <property type="entry name" value="SH3-like_bac-type"/>
</dbReference>
<comment type="caution">
    <text evidence="2">The sequence shown here is derived from an EMBL/GenBank/DDBJ whole genome shotgun (WGS) entry which is preliminary data.</text>
</comment>
<proteinExistence type="predicted"/>
<accession>A0ABS6N721</accession>
<protein>
    <submittedName>
        <fullName evidence="2">SH3 domain-containing protein</fullName>
    </submittedName>
</protein>
<gene>
    <name evidence="2" type="ORF">KUH32_08495</name>
</gene>
<sequence length="190" mass="19824">MFRLVVITFGVLGWSWFELSGGTDFEPGENGVTLLARVDAPEIADEVPQVARATGAEGLTAIAGAAPAKLVFPSSVKHLSAQTLPAASADKLAPLAGEEIEIEIVAARVVTSAAIAGVTSADAEPDLRLITGSRVNMRNGPGTDYSVVGRLVRGDQVEILQNSGDGWVKLRALKGNRVGWMSARFVTAAN</sequence>
<dbReference type="PROSITE" id="PS51781">
    <property type="entry name" value="SH3B"/>
    <property type="match status" value="1"/>
</dbReference>
<dbReference type="EMBL" id="JAHRWL010000001">
    <property type="protein sequence ID" value="MBV2359811.1"/>
    <property type="molecule type" value="Genomic_DNA"/>
</dbReference>
<evidence type="ECO:0000259" key="1">
    <source>
        <dbReference type="PROSITE" id="PS51781"/>
    </source>
</evidence>
<evidence type="ECO:0000313" key="3">
    <source>
        <dbReference type="Proteomes" id="UP001166293"/>
    </source>
</evidence>
<dbReference type="Pfam" id="PF08239">
    <property type="entry name" value="SH3_3"/>
    <property type="match status" value="1"/>
</dbReference>
<keyword evidence="3" id="KW-1185">Reference proteome</keyword>
<organism evidence="2 3">
    <name type="scientific">Thalassococcus arenae</name>
    <dbReference type="NCBI Taxonomy" id="2851652"/>
    <lineage>
        <taxon>Bacteria</taxon>
        <taxon>Pseudomonadati</taxon>
        <taxon>Pseudomonadota</taxon>
        <taxon>Alphaproteobacteria</taxon>
        <taxon>Rhodobacterales</taxon>
        <taxon>Roseobacteraceae</taxon>
        <taxon>Thalassococcus</taxon>
    </lineage>
</organism>